<evidence type="ECO:0000313" key="4">
    <source>
        <dbReference type="Proteomes" id="UP000278886"/>
    </source>
</evidence>
<dbReference type="GO" id="GO:0003677">
    <property type="term" value="F:DNA binding"/>
    <property type="evidence" value="ECO:0007669"/>
    <property type="project" value="InterPro"/>
</dbReference>
<organism evidence="3 4">
    <name type="scientific">Protaetiibacter intestinalis</name>
    <dbReference type="NCBI Taxonomy" id="2419774"/>
    <lineage>
        <taxon>Bacteria</taxon>
        <taxon>Bacillati</taxon>
        <taxon>Actinomycetota</taxon>
        <taxon>Actinomycetes</taxon>
        <taxon>Micrococcales</taxon>
        <taxon>Microbacteriaceae</taxon>
        <taxon>Protaetiibacter</taxon>
    </lineage>
</organism>
<dbReference type="PROSITE" id="PS50943">
    <property type="entry name" value="HTH_CROC1"/>
    <property type="match status" value="1"/>
</dbReference>
<dbReference type="CDD" id="cd00093">
    <property type="entry name" value="HTH_XRE"/>
    <property type="match status" value="1"/>
</dbReference>
<comment type="similarity">
    <text evidence="1">Belongs to the short-chain fatty acyl-CoA assimilation regulator (ScfR) family.</text>
</comment>
<dbReference type="InterPro" id="IPR001387">
    <property type="entry name" value="Cro/C1-type_HTH"/>
</dbReference>
<dbReference type="OrthoDB" id="9794834at2"/>
<dbReference type="Pfam" id="PF06114">
    <property type="entry name" value="Peptidase_M78"/>
    <property type="match status" value="1"/>
</dbReference>
<dbReference type="PANTHER" id="PTHR43236:SF1">
    <property type="entry name" value="BLL7220 PROTEIN"/>
    <property type="match status" value="1"/>
</dbReference>
<dbReference type="InterPro" id="IPR010359">
    <property type="entry name" value="IrrE_HExxH"/>
</dbReference>
<dbReference type="Proteomes" id="UP000278886">
    <property type="component" value="Chromosome"/>
</dbReference>
<dbReference type="AlphaFoldDB" id="A0A387B4E9"/>
<feature type="domain" description="HTH cro/C1-type" evidence="2">
    <location>
        <begin position="9"/>
        <end position="63"/>
    </location>
</feature>
<sequence length="390" mass="43342">MDSATADRVRAVISKLGMSNKEFAEAIGMPVDQLSKALNGKRRLSAFELAVIADLGSTTVDWLSTGTQRQRLGLAARAIGLETVEYEDEAQQIASRFANAAEVLIELGIRPEPEALPQLKQNGWFVDEGEAMAKWALEQLNPDVLLTSTVELVSAVEEAFGVDIANSTELPVGFDGLSFQNDHLRLILLLTTENWTRRRFTLAHELGHVLWADARDYALAEELRPGIDNSHKEKRANAFAAAFLMPESLIEQEVAGEKVTVELFHRLILRFKVSPSSMAVRLNKLGLLDQVTFARFRRFRTRDSIDATGSSKIEAQEIAAAQAAWAPTHMVADFLTAYREGRITSKPLVELTGQPEWAWRELLNDDLDLYLAQPGIDLDLPSEDEDIYAP</sequence>
<name>A0A387B4E9_9MICO</name>
<accession>A0A387B4E9</accession>
<dbReference type="Gene3D" id="1.10.10.2910">
    <property type="match status" value="1"/>
</dbReference>
<evidence type="ECO:0000313" key="3">
    <source>
        <dbReference type="EMBL" id="AYF97187.1"/>
    </source>
</evidence>
<dbReference type="SUPFAM" id="SSF47413">
    <property type="entry name" value="lambda repressor-like DNA-binding domains"/>
    <property type="match status" value="1"/>
</dbReference>
<dbReference type="EMBL" id="CP032630">
    <property type="protein sequence ID" value="AYF97187.1"/>
    <property type="molecule type" value="Genomic_DNA"/>
</dbReference>
<gene>
    <name evidence="3" type="ORF">D7I47_02275</name>
</gene>
<evidence type="ECO:0000256" key="1">
    <source>
        <dbReference type="ARBA" id="ARBA00007227"/>
    </source>
</evidence>
<dbReference type="PANTHER" id="PTHR43236">
    <property type="entry name" value="ANTITOXIN HIGA1"/>
    <property type="match status" value="1"/>
</dbReference>
<evidence type="ECO:0000259" key="2">
    <source>
        <dbReference type="PROSITE" id="PS50943"/>
    </source>
</evidence>
<dbReference type="Pfam" id="PF01381">
    <property type="entry name" value="HTH_3"/>
    <property type="match status" value="1"/>
</dbReference>
<protein>
    <submittedName>
        <fullName evidence="3">ImmA/IrrE family metallo-endopeptidase</fullName>
    </submittedName>
</protein>
<proteinExistence type="inferred from homology"/>
<dbReference type="KEGG" id="lyd:D7I47_02275"/>
<dbReference type="InterPro" id="IPR052345">
    <property type="entry name" value="Rad_response_metalloprotease"/>
</dbReference>
<keyword evidence="4" id="KW-1185">Reference proteome</keyword>
<reference evidence="4" key="1">
    <citation type="submission" date="2018-09" db="EMBL/GenBank/DDBJ databases">
        <title>Genome sequencing of strain 2DFWR-13.</title>
        <authorList>
            <person name="Heo J."/>
            <person name="Kim S.-J."/>
            <person name="Kwon S.-W."/>
        </authorList>
    </citation>
    <scope>NUCLEOTIDE SEQUENCE [LARGE SCALE GENOMIC DNA]</scope>
    <source>
        <strain evidence="4">2DFWR-13</strain>
    </source>
</reference>
<dbReference type="Gene3D" id="1.10.260.40">
    <property type="entry name" value="lambda repressor-like DNA-binding domains"/>
    <property type="match status" value="1"/>
</dbReference>
<dbReference type="InterPro" id="IPR010982">
    <property type="entry name" value="Lambda_DNA-bd_dom_sf"/>
</dbReference>
<dbReference type="RefSeq" id="WP_120761538.1">
    <property type="nucleotide sequence ID" value="NZ_CP032630.1"/>
</dbReference>
<dbReference type="SMART" id="SM00530">
    <property type="entry name" value="HTH_XRE"/>
    <property type="match status" value="1"/>
</dbReference>